<evidence type="ECO:0000256" key="1">
    <source>
        <dbReference type="SAM" id="Phobius"/>
    </source>
</evidence>
<dbReference type="GO" id="GO:0035556">
    <property type="term" value="P:intracellular signal transduction"/>
    <property type="evidence" value="ECO:0007669"/>
    <property type="project" value="InterPro"/>
</dbReference>
<keyword evidence="1" id="KW-1133">Transmembrane helix</keyword>
<evidence type="ECO:0000313" key="4">
    <source>
        <dbReference type="Proteomes" id="UP000002171"/>
    </source>
</evidence>
<dbReference type="Pfam" id="PF05226">
    <property type="entry name" value="CHASE2"/>
    <property type="match status" value="1"/>
</dbReference>
<sequence>MSKPLAIKGVFMPALGRKAELKMIALISLLFIVLAAINWLLSPLQRIDNLWMDLTIRERAEQRPSSKEIIVIDIDDASLTNLAEVAGGWPWPRAIHAELVELVQAQQPKAIVFDILFADRDIFNPHSDEYFAEVLKGYQNIYLPFLHLSTDSDELFPRLDQYPDTVPFIKPSDEKQIPHASLVLPNAVPAEFWRLGSINFHPDLDGVGRHYAAVHPVHHWGIETMPAKVASDLVGFQRKKDSLLLDWYRGEDQPYQRLPYYQVYASLTGQQEYLADGFFKDKIIVIGSTAAGLHDIQVTPISSTYPGVFILATAIDNFLNSQFLTEAVLFQQLLIYLLAYLLILFALFWLRNLLSALMTLSLVIVLMLGLSYWLMLKMAIVLPVISWISIYFLLVGFFYAQQFMQQQREMKKTVDIFGRFLDPKVVKILLEQGLTDQAIAGKSTRVTILFTDIREFTHLSEYRSATEIVELLNKYFSRQVEVIFKHQGTLDKFIGDAIMAFWGEPVDDPGQEIAAVNAALDMIEQMKQFRREYGLFDFDIGIGLHTGDVVVGAIGTHSRYDYTAIGDAVNVASRIEGLTKEAGRRLLVSEETRLACGDAFDFELIGDYKVKGREELVTVYQPRRLNDD</sequence>
<dbReference type="SUPFAM" id="SSF55073">
    <property type="entry name" value="Nucleotide cyclase"/>
    <property type="match status" value="1"/>
</dbReference>
<accession>A0A7U8C0Z9</accession>
<dbReference type="InterPro" id="IPR050697">
    <property type="entry name" value="Adenylyl/Guanylyl_Cyclase_3/4"/>
</dbReference>
<proteinExistence type="predicted"/>
<feature type="domain" description="Guanylate cyclase" evidence="2">
    <location>
        <begin position="447"/>
        <end position="576"/>
    </location>
</feature>
<evidence type="ECO:0000313" key="3">
    <source>
        <dbReference type="EMBL" id="EAR59522.1"/>
    </source>
</evidence>
<dbReference type="SMART" id="SM00044">
    <property type="entry name" value="CYCc"/>
    <property type="match status" value="1"/>
</dbReference>
<keyword evidence="1" id="KW-0472">Membrane</keyword>
<feature type="transmembrane region" description="Helical" evidence="1">
    <location>
        <begin position="380"/>
        <end position="400"/>
    </location>
</feature>
<dbReference type="PROSITE" id="PS50125">
    <property type="entry name" value="GUANYLATE_CYCLASE_2"/>
    <property type="match status" value="1"/>
</dbReference>
<dbReference type="PANTHER" id="PTHR43081:SF1">
    <property type="entry name" value="ADENYLATE CYCLASE, TERMINAL-DIFFERENTIATION SPECIFIC"/>
    <property type="match status" value="1"/>
</dbReference>
<dbReference type="OrthoDB" id="9806704at2"/>
<dbReference type="Gene3D" id="3.30.70.1230">
    <property type="entry name" value="Nucleotide cyclase"/>
    <property type="match status" value="1"/>
</dbReference>
<evidence type="ECO:0000259" key="2">
    <source>
        <dbReference type="PROSITE" id="PS50125"/>
    </source>
</evidence>
<dbReference type="CDD" id="cd07302">
    <property type="entry name" value="CHD"/>
    <property type="match status" value="1"/>
</dbReference>
<dbReference type="InterPro" id="IPR007890">
    <property type="entry name" value="CHASE2"/>
</dbReference>
<dbReference type="GO" id="GO:0004016">
    <property type="term" value="F:adenylate cyclase activity"/>
    <property type="evidence" value="ECO:0007669"/>
    <property type="project" value="UniProtKB-ARBA"/>
</dbReference>
<dbReference type="EMBL" id="AAOW01000047">
    <property type="protein sequence ID" value="EAR59522.1"/>
    <property type="molecule type" value="Genomic_DNA"/>
</dbReference>
<protein>
    <submittedName>
        <fullName evidence="3">Adenylate cyclase</fullName>
    </submittedName>
</protein>
<keyword evidence="4" id="KW-1185">Reference proteome</keyword>
<reference evidence="3 4" key="1">
    <citation type="submission" date="2006-02" db="EMBL/GenBank/DDBJ databases">
        <authorList>
            <person name="Pinhassi J."/>
            <person name="Pedros-Alio C."/>
            <person name="Ferriera S."/>
            <person name="Johnson J."/>
            <person name="Kravitz S."/>
            <person name="Halpern A."/>
            <person name="Remington K."/>
            <person name="Beeson K."/>
            <person name="Tran B."/>
            <person name="Rogers Y.-H."/>
            <person name="Friedman R."/>
            <person name="Venter J.C."/>
        </authorList>
    </citation>
    <scope>NUCLEOTIDE SEQUENCE [LARGE SCALE GENOMIC DNA]</scope>
    <source>
        <strain evidence="3 4">MED92</strain>
    </source>
</reference>
<dbReference type="Pfam" id="PF00211">
    <property type="entry name" value="Guanylate_cyc"/>
    <property type="match status" value="1"/>
</dbReference>
<feature type="transmembrane region" description="Helical" evidence="1">
    <location>
        <begin position="329"/>
        <end position="350"/>
    </location>
</feature>
<dbReference type="SMART" id="SM01080">
    <property type="entry name" value="CHASE2"/>
    <property type="match status" value="1"/>
</dbReference>
<dbReference type="RefSeq" id="WP_007020098.1">
    <property type="nucleotide sequence ID" value="NZ_CH724125.1"/>
</dbReference>
<dbReference type="PANTHER" id="PTHR43081">
    <property type="entry name" value="ADENYLATE CYCLASE, TERMINAL-DIFFERENTIATION SPECIFIC-RELATED"/>
    <property type="match status" value="1"/>
</dbReference>
<dbReference type="GO" id="GO:0006171">
    <property type="term" value="P:cAMP biosynthetic process"/>
    <property type="evidence" value="ECO:0007669"/>
    <property type="project" value="TreeGrafter"/>
</dbReference>
<feature type="transmembrane region" description="Helical" evidence="1">
    <location>
        <begin position="357"/>
        <end position="374"/>
    </location>
</feature>
<dbReference type="InterPro" id="IPR001054">
    <property type="entry name" value="A/G_cyclase"/>
</dbReference>
<keyword evidence="1" id="KW-0812">Transmembrane</keyword>
<dbReference type="InterPro" id="IPR029787">
    <property type="entry name" value="Nucleotide_cyclase"/>
</dbReference>
<name>A0A7U8C0Z9_NEPCE</name>
<dbReference type="Proteomes" id="UP000002171">
    <property type="component" value="Unassembled WGS sequence"/>
</dbReference>
<dbReference type="AlphaFoldDB" id="A0A7U8C0Z9"/>
<comment type="caution">
    <text evidence="3">The sequence shown here is derived from an EMBL/GenBank/DDBJ whole genome shotgun (WGS) entry which is preliminary data.</text>
</comment>
<gene>
    <name evidence="3" type="ORF">MED92_12159</name>
</gene>
<organism evidence="3 4">
    <name type="scientific">Neptuniibacter caesariensis</name>
    <dbReference type="NCBI Taxonomy" id="207954"/>
    <lineage>
        <taxon>Bacteria</taxon>
        <taxon>Pseudomonadati</taxon>
        <taxon>Pseudomonadota</taxon>
        <taxon>Gammaproteobacteria</taxon>
        <taxon>Oceanospirillales</taxon>
        <taxon>Oceanospirillaceae</taxon>
        <taxon>Neptuniibacter</taxon>
    </lineage>
</organism>
<feature type="transmembrane region" description="Helical" evidence="1">
    <location>
        <begin position="21"/>
        <end position="41"/>
    </location>
</feature>